<protein>
    <recommendedName>
        <fullName evidence="2">Endonuclease/exonuclease/phosphatase domain-containing protein</fullName>
    </recommendedName>
</protein>
<comment type="caution">
    <text evidence="3">The sequence shown here is derived from an EMBL/GenBank/DDBJ whole genome shotgun (WGS) entry which is preliminary data.</text>
</comment>
<accession>K2HAJ9</accession>
<dbReference type="GO" id="GO:0003824">
    <property type="term" value="F:catalytic activity"/>
    <property type="evidence" value="ECO:0007669"/>
    <property type="project" value="InterPro"/>
</dbReference>
<evidence type="ECO:0000313" key="3">
    <source>
        <dbReference type="EMBL" id="EKE44553.1"/>
    </source>
</evidence>
<organism evidence="3 4">
    <name type="scientific">Oceaniovalibus guishaninsula JLT2003</name>
    <dbReference type="NCBI Taxonomy" id="1231392"/>
    <lineage>
        <taxon>Bacteria</taxon>
        <taxon>Pseudomonadati</taxon>
        <taxon>Pseudomonadota</taxon>
        <taxon>Alphaproteobacteria</taxon>
        <taxon>Rhodobacterales</taxon>
        <taxon>Roseobacteraceae</taxon>
        <taxon>Oceaniovalibus</taxon>
    </lineage>
</organism>
<dbReference type="eggNOG" id="COG3568">
    <property type="taxonomic scope" value="Bacteria"/>
</dbReference>
<feature type="chain" id="PRO_5003861103" description="Endonuclease/exonuclease/phosphatase domain-containing protein" evidence="1">
    <location>
        <begin position="20"/>
        <end position="360"/>
    </location>
</feature>
<dbReference type="SUPFAM" id="SSF56219">
    <property type="entry name" value="DNase I-like"/>
    <property type="match status" value="1"/>
</dbReference>
<dbReference type="PATRIC" id="fig|1231392.3.peg.1396"/>
<name>K2HAJ9_9RHOB</name>
<dbReference type="RefSeq" id="WP_007426543.1">
    <property type="nucleotide sequence ID" value="NZ_AMGO01000021.1"/>
</dbReference>
<feature type="domain" description="Endonuclease/exonuclease/phosphatase" evidence="2">
    <location>
        <begin position="41"/>
        <end position="335"/>
    </location>
</feature>
<dbReference type="EMBL" id="AMGO01000021">
    <property type="protein sequence ID" value="EKE44553.1"/>
    <property type="molecule type" value="Genomic_DNA"/>
</dbReference>
<evidence type="ECO:0000313" key="4">
    <source>
        <dbReference type="Proteomes" id="UP000006765"/>
    </source>
</evidence>
<dbReference type="STRING" id="1231392.OCGS_1391"/>
<dbReference type="Proteomes" id="UP000006765">
    <property type="component" value="Unassembled WGS sequence"/>
</dbReference>
<evidence type="ECO:0000256" key="1">
    <source>
        <dbReference type="SAM" id="SignalP"/>
    </source>
</evidence>
<evidence type="ECO:0000259" key="2">
    <source>
        <dbReference type="Pfam" id="PF03372"/>
    </source>
</evidence>
<gene>
    <name evidence="3" type="ORF">OCGS_1391</name>
</gene>
<proteinExistence type="predicted"/>
<dbReference type="InterPro" id="IPR005135">
    <property type="entry name" value="Endo/exonuclease/phosphatase"/>
</dbReference>
<sequence>MRRAIAVALALLLADGASADSLRIATFQTGLSADGPGLLLRDILRDDPRITLVLDMVAGADADAILLQDVDYDAGGAVLSALTDRLADIGAPYPFAFQARPNTGMATGLDMDGDGRTGGPRDSQGFGRFAGQGGMALLSRLPIDTDAALDFAPFLWRDLPGAIPPDGPFPSARAAEIRRLSSTAHWVVPLRLANGDRLSLLAWHATPPVFDGPEDLNGRRNHDEAAFWLRYLDGALPEPPPDGPLVVLGDANLDPVDGDGRAGALNALLAHPRLQDPLPSAPPTTVPAGVNLTHRGAPHLDTADWDDAGPGDLRVSYVLPSRDLTVLGAGLLRPDPALPDDIRPSAAVVWVDIDLPPALR</sequence>
<dbReference type="InterPro" id="IPR036691">
    <property type="entry name" value="Endo/exonu/phosph_ase_sf"/>
</dbReference>
<dbReference type="Pfam" id="PF03372">
    <property type="entry name" value="Exo_endo_phos"/>
    <property type="match status" value="1"/>
</dbReference>
<dbReference type="AlphaFoldDB" id="K2HAJ9"/>
<reference evidence="3 4" key="1">
    <citation type="journal article" date="2012" name="J. Bacteriol.">
        <title>Draft Genome Sequence of Oceaniovalibus guishaninsula JLT2003T.</title>
        <authorList>
            <person name="Tang K."/>
            <person name="Liu K."/>
            <person name="Jiao N."/>
        </authorList>
    </citation>
    <scope>NUCLEOTIDE SEQUENCE [LARGE SCALE GENOMIC DNA]</scope>
    <source>
        <strain evidence="3 4">JLT2003</strain>
    </source>
</reference>
<keyword evidence="4" id="KW-1185">Reference proteome</keyword>
<dbReference type="Gene3D" id="3.60.10.10">
    <property type="entry name" value="Endonuclease/exonuclease/phosphatase"/>
    <property type="match status" value="1"/>
</dbReference>
<feature type="signal peptide" evidence="1">
    <location>
        <begin position="1"/>
        <end position="19"/>
    </location>
</feature>
<keyword evidence="1" id="KW-0732">Signal</keyword>